<comment type="caution">
    <text evidence="3">The sequence shown here is derived from an EMBL/GenBank/DDBJ whole genome shotgun (WGS) entry which is preliminary data.</text>
</comment>
<dbReference type="Proteomes" id="UP001501079">
    <property type="component" value="Unassembled WGS sequence"/>
</dbReference>
<evidence type="ECO:0000256" key="1">
    <source>
        <dbReference type="ARBA" id="ARBA00006226"/>
    </source>
</evidence>
<dbReference type="InterPro" id="IPR007712">
    <property type="entry name" value="RelE/ParE_toxin"/>
</dbReference>
<dbReference type="PANTHER" id="PTHR35601">
    <property type="entry name" value="TOXIN RELE"/>
    <property type="match status" value="1"/>
</dbReference>
<dbReference type="RefSeq" id="WP_344756203.1">
    <property type="nucleotide sequence ID" value="NZ_BAABBW010000005.1"/>
</dbReference>
<gene>
    <name evidence="3" type="primary">relE</name>
    <name evidence="3" type="ORF">GCM10022287_31750</name>
</gene>
<evidence type="ECO:0000256" key="2">
    <source>
        <dbReference type="ARBA" id="ARBA00022649"/>
    </source>
</evidence>
<evidence type="ECO:0000313" key="3">
    <source>
        <dbReference type="EMBL" id="GAA4179437.1"/>
    </source>
</evidence>
<protein>
    <submittedName>
        <fullName evidence="3">Type II toxin-antitoxin system mRNA interferase RelE</fullName>
    </submittedName>
</protein>
<dbReference type="EMBL" id="BAABBW010000005">
    <property type="protein sequence ID" value="GAA4179437.1"/>
    <property type="molecule type" value="Genomic_DNA"/>
</dbReference>
<keyword evidence="4" id="KW-1185">Reference proteome</keyword>
<sequence length="90" mass="10508">MSAPYEVVFTHAARRALEQDLPEKIAAAAFEFIMGALRENPRRLGKPLREPLAPLYSARRGEYRILYHIIDERLIIEIVSITHRRDAYHH</sequence>
<comment type="similarity">
    <text evidence="1">Belongs to the RelE toxin family.</text>
</comment>
<reference evidence="4" key="1">
    <citation type="journal article" date="2019" name="Int. J. Syst. Evol. Microbiol.">
        <title>The Global Catalogue of Microorganisms (GCM) 10K type strain sequencing project: providing services to taxonomists for standard genome sequencing and annotation.</title>
        <authorList>
            <consortium name="The Broad Institute Genomics Platform"/>
            <consortium name="The Broad Institute Genome Sequencing Center for Infectious Disease"/>
            <person name="Wu L."/>
            <person name="Ma J."/>
        </authorList>
    </citation>
    <scope>NUCLEOTIDE SEQUENCE [LARGE SCALE GENOMIC DNA]</scope>
    <source>
        <strain evidence="4">JCM 17591</strain>
    </source>
</reference>
<keyword evidence="2" id="KW-1277">Toxin-antitoxin system</keyword>
<name>A0ABP8A7M2_9MICO</name>
<proteinExistence type="inferred from homology"/>
<organism evidence="3 4">
    <name type="scientific">Gryllotalpicola koreensis</name>
    <dbReference type="NCBI Taxonomy" id="993086"/>
    <lineage>
        <taxon>Bacteria</taxon>
        <taxon>Bacillati</taxon>
        <taxon>Actinomycetota</taxon>
        <taxon>Actinomycetes</taxon>
        <taxon>Micrococcales</taxon>
        <taxon>Microbacteriaceae</taxon>
        <taxon>Gryllotalpicola</taxon>
    </lineage>
</organism>
<evidence type="ECO:0000313" key="4">
    <source>
        <dbReference type="Proteomes" id="UP001501079"/>
    </source>
</evidence>
<dbReference type="Pfam" id="PF05016">
    <property type="entry name" value="ParE_toxin"/>
    <property type="match status" value="1"/>
</dbReference>
<dbReference type="SUPFAM" id="SSF143011">
    <property type="entry name" value="RelE-like"/>
    <property type="match status" value="1"/>
</dbReference>
<accession>A0ABP8A7M2</accession>
<dbReference type="Gene3D" id="3.30.2310.20">
    <property type="entry name" value="RelE-like"/>
    <property type="match status" value="1"/>
</dbReference>
<dbReference type="PANTHER" id="PTHR35601:SF1">
    <property type="entry name" value="TOXIN RELE"/>
    <property type="match status" value="1"/>
</dbReference>
<dbReference type="InterPro" id="IPR035093">
    <property type="entry name" value="RelE/ParE_toxin_dom_sf"/>
</dbReference>